<dbReference type="Pfam" id="PF01471">
    <property type="entry name" value="PG_binding_1"/>
    <property type="match status" value="1"/>
</dbReference>
<evidence type="ECO:0000256" key="5">
    <source>
        <dbReference type="ARBA" id="ARBA00023049"/>
    </source>
</evidence>
<keyword evidence="1" id="KW-0645">Protease</keyword>
<dbReference type="InterPro" id="IPR002477">
    <property type="entry name" value="Peptidoglycan-bd-like"/>
</dbReference>
<reference evidence="7 8" key="1">
    <citation type="submission" date="2022-11" db="EMBL/GenBank/DDBJ databases">
        <title>Minimal conservation of predation-associated metabolite biosynthetic gene clusters underscores biosynthetic potential of Myxococcota including descriptions for ten novel species: Archangium lansinium sp. nov., Myxococcus landrumus sp. nov., Nannocystis bai.</title>
        <authorList>
            <person name="Ahearne A."/>
            <person name="Stevens C."/>
            <person name="Dowd S."/>
        </authorList>
    </citation>
    <scope>NUCLEOTIDE SEQUENCE [LARGE SCALE GENOMIC DNA]</scope>
    <source>
        <strain evidence="7 8">BB15-2</strain>
    </source>
</reference>
<dbReference type="EMBL" id="JAQNDL010000001">
    <property type="protein sequence ID" value="MDC0716574.1"/>
    <property type="molecule type" value="Genomic_DNA"/>
</dbReference>
<sequence>MALACAGLTVSCVAEGELPAIDEDDGAGLDAVADVIADDPTPEPGLGDRGEEVAQAHAYLKRYGYFPNPALEHLPGWKPVFTEEPADPEVFDEVLAEAVVRFQEAHGLVADGTLNAETQRLMAVPRCGIPDYYETPHARKGGSNYNTSGSTWGSNQVRYRFRSFTGDLSQADTRAAIAEAFARWGGVTNLRFYEENDAEIEISFGAGNHGDNWPFNGAGGVLAHAWPPGDGILGDVHFDEDETWNLGGGAGLTDLRSVALHEIGHALGLNHSDDTDAVMYAFYNDPKPNLRYDDMLGIQWLYGDRQTLSWSSSGPLAGKHCVQIGEGSDPHTWEDNYFCSDQNIGAQWSMAGPIAGMRCTQIVEPLDPHAWSDNYLCVPTNSKWLFTWRNDGPAAGNSCVHWNEYADPYTWDDNFLCGVSLPWPW</sequence>
<dbReference type="PANTHER" id="PTHR10201">
    <property type="entry name" value="MATRIX METALLOPROTEINASE"/>
    <property type="match status" value="1"/>
</dbReference>
<keyword evidence="5 7" id="KW-0482">Metalloprotease</keyword>
<dbReference type="SUPFAM" id="SSF55486">
    <property type="entry name" value="Metalloproteases ('zincins'), catalytic domain"/>
    <property type="match status" value="1"/>
</dbReference>
<dbReference type="RefSeq" id="WP_272085066.1">
    <property type="nucleotide sequence ID" value="NZ_JAQNDL010000001.1"/>
</dbReference>
<dbReference type="InterPro" id="IPR006026">
    <property type="entry name" value="Peptidase_Metallo"/>
</dbReference>
<proteinExistence type="predicted"/>
<dbReference type="InterPro" id="IPR021190">
    <property type="entry name" value="Pept_M10A"/>
</dbReference>
<keyword evidence="8" id="KW-1185">Reference proteome</keyword>
<keyword evidence="2" id="KW-0479">Metal-binding</keyword>
<keyword evidence="4" id="KW-0862">Zinc</keyword>
<dbReference type="PANTHER" id="PTHR10201:SF323">
    <property type="entry name" value="MATRIX METALLOPROTEINASE-21"/>
    <property type="match status" value="1"/>
</dbReference>
<evidence type="ECO:0000313" key="8">
    <source>
        <dbReference type="Proteomes" id="UP001221686"/>
    </source>
</evidence>
<dbReference type="InterPro" id="IPR001818">
    <property type="entry name" value="Pept_M10_metallopeptidase"/>
</dbReference>
<evidence type="ECO:0000256" key="2">
    <source>
        <dbReference type="ARBA" id="ARBA00022723"/>
    </source>
</evidence>
<name>A0ABT5DU43_9BACT</name>
<dbReference type="EC" id="3.4.24.-" evidence="7"/>
<evidence type="ECO:0000313" key="7">
    <source>
        <dbReference type="EMBL" id="MDC0716574.1"/>
    </source>
</evidence>
<gene>
    <name evidence="7" type="ORF">POL25_06710</name>
</gene>
<protein>
    <submittedName>
        <fullName evidence="7">Matrixin family metalloprotease</fullName>
        <ecNumber evidence="7">3.4.24.-</ecNumber>
    </submittedName>
</protein>
<feature type="domain" description="Peptidase metallopeptidase" evidence="6">
    <location>
        <begin position="148"/>
        <end position="304"/>
    </location>
</feature>
<accession>A0ABT5DU43</accession>
<keyword evidence="3 7" id="KW-0378">Hydrolase</keyword>
<evidence type="ECO:0000256" key="1">
    <source>
        <dbReference type="ARBA" id="ARBA00022670"/>
    </source>
</evidence>
<dbReference type="SUPFAM" id="SSF47090">
    <property type="entry name" value="PGBD-like"/>
    <property type="match status" value="1"/>
</dbReference>
<evidence type="ECO:0000256" key="3">
    <source>
        <dbReference type="ARBA" id="ARBA00022801"/>
    </source>
</evidence>
<dbReference type="Pfam" id="PF00413">
    <property type="entry name" value="Peptidase_M10"/>
    <property type="match status" value="1"/>
</dbReference>
<dbReference type="Gene3D" id="3.40.390.10">
    <property type="entry name" value="Collagenase (Catalytic Domain)"/>
    <property type="match status" value="1"/>
</dbReference>
<dbReference type="SMART" id="SM00235">
    <property type="entry name" value="ZnMc"/>
    <property type="match status" value="1"/>
</dbReference>
<dbReference type="InterPro" id="IPR024079">
    <property type="entry name" value="MetalloPept_cat_dom_sf"/>
</dbReference>
<dbReference type="GO" id="GO:0008237">
    <property type="term" value="F:metallopeptidase activity"/>
    <property type="evidence" value="ECO:0007669"/>
    <property type="project" value="UniProtKB-KW"/>
</dbReference>
<evidence type="ECO:0000259" key="6">
    <source>
        <dbReference type="SMART" id="SM00235"/>
    </source>
</evidence>
<dbReference type="InterPro" id="IPR033739">
    <property type="entry name" value="M10A_MMP"/>
</dbReference>
<comment type="caution">
    <text evidence="7">The sequence shown here is derived from an EMBL/GenBank/DDBJ whole genome shotgun (WGS) entry which is preliminary data.</text>
</comment>
<dbReference type="CDD" id="cd04278">
    <property type="entry name" value="ZnMc_MMP"/>
    <property type="match status" value="1"/>
</dbReference>
<organism evidence="7 8">
    <name type="scientific">Nannocystis bainbridge</name>
    <dbReference type="NCBI Taxonomy" id="2995303"/>
    <lineage>
        <taxon>Bacteria</taxon>
        <taxon>Pseudomonadati</taxon>
        <taxon>Myxococcota</taxon>
        <taxon>Polyangia</taxon>
        <taxon>Nannocystales</taxon>
        <taxon>Nannocystaceae</taxon>
        <taxon>Nannocystis</taxon>
    </lineage>
</organism>
<dbReference type="Proteomes" id="UP001221686">
    <property type="component" value="Unassembled WGS sequence"/>
</dbReference>
<dbReference type="InterPro" id="IPR036365">
    <property type="entry name" value="PGBD-like_sf"/>
</dbReference>
<evidence type="ECO:0000256" key="4">
    <source>
        <dbReference type="ARBA" id="ARBA00022833"/>
    </source>
</evidence>
<dbReference type="PRINTS" id="PR00138">
    <property type="entry name" value="MATRIXIN"/>
</dbReference>